<name>A0ABV8L2F4_9NOCA</name>
<reference evidence="2" key="1">
    <citation type="journal article" date="2019" name="Int. J. Syst. Evol. Microbiol.">
        <title>The Global Catalogue of Microorganisms (GCM) 10K type strain sequencing project: providing services to taxonomists for standard genome sequencing and annotation.</title>
        <authorList>
            <consortium name="The Broad Institute Genomics Platform"/>
            <consortium name="The Broad Institute Genome Sequencing Center for Infectious Disease"/>
            <person name="Wu L."/>
            <person name="Ma J."/>
        </authorList>
    </citation>
    <scope>NUCLEOTIDE SEQUENCE [LARGE SCALE GENOMIC DNA]</scope>
    <source>
        <strain evidence="2">CGMCC 4.7204</strain>
    </source>
</reference>
<comment type="caution">
    <text evidence="1">The sequence shown here is derived from an EMBL/GenBank/DDBJ whole genome shotgun (WGS) entry which is preliminary data.</text>
</comment>
<dbReference type="EMBL" id="JBHSBA010000003">
    <property type="protein sequence ID" value="MFC4124903.1"/>
    <property type="molecule type" value="Genomic_DNA"/>
</dbReference>
<protein>
    <submittedName>
        <fullName evidence="1">Uncharacterized protein</fullName>
    </submittedName>
</protein>
<evidence type="ECO:0000313" key="2">
    <source>
        <dbReference type="Proteomes" id="UP001595767"/>
    </source>
</evidence>
<organism evidence="1 2">
    <name type="scientific">Nocardia rhizosphaerae</name>
    <dbReference type="NCBI Taxonomy" id="1691571"/>
    <lineage>
        <taxon>Bacteria</taxon>
        <taxon>Bacillati</taxon>
        <taxon>Actinomycetota</taxon>
        <taxon>Actinomycetes</taxon>
        <taxon>Mycobacteriales</taxon>
        <taxon>Nocardiaceae</taxon>
        <taxon>Nocardia</taxon>
    </lineage>
</organism>
<accession>A0ABV8L2F4</accession>
<keyword evidence="2" id="KW-1185">Reference proteome</keyword>
<sequence>MADIQLEPTCKFMAASAFLSTQPHPLGFVITDNVRLGRALWAYQWAAQHLAEWTSGGMVLEPSRNDLYAAMREWEQARG</sequence>
<dbReference type="Proteomes" id="UP001595767">
    <property type="component" value="Unassembled WGS sequence"/>
</dbReference>
<proteinExistence type="predicted"/>
<dbReference type="RefSeq" id="WP_378547748.1">
    <property type="nucleotide sequence ID" value="NZ_JBHSBA010000003.1"/>
</dbReference>
<gene>
    <name evidence="1" type="ORF">ACFOW8_08190</name>
</gene>
<evidence type="ECO:0000313" key="1">
    <source>
        <dbReference type="EMBL" id="MFC4124903.1"/>
    </source>
</evidence>